<dbReference type="EMBL" id="BK016265">
    <property type="protein sequence ID" value="DAG05823.1"/>
    <property type="molecule type" value="Genomic_DNA"/>
</dbReference>
<name>A0A8S5VGV8_9CAUD</name>
<evidence type="ECO:0000313" key="1">
    <source>
        <dbReference type="EMBL" id="DAG05823.1"/>
    </source>
</evidence>
<accession>A0A8S5VGV8</accession>
<sequence length="504" mass="54500">MNNTVAGKFENFDKLYSSVPPRGTAVIAEENGPLNNMVNSMVNTNIANSRFEFTKTILERSDNPYGLGSVMLDQNKYQALPDGVKGIVADVVSKLLNYKDINNIEAVCRAEIDLNLLDNINHVNYNEPNFNGSGDKVADIKVLIESLGALEMSKPLLNDPTGAVGPIMDMLVILKSSGNIVAYNLALELLNKMETYASVIKVIKKAVSVSRNLQVSMNIQTGMNSGNVSFNRNLVAGAGEANMSIDAMIGNMTNTLVNLVNPVVQANMPHLMQVAAYLSQSIPTLLQLDSVKTFNTLITQDMSAQISPQQQMVVAAAYGKYKSIFGPDGPINHDLRISIALGYLSLKVQELIQTSAGKLDPTIVNGLGQYASILDMIAYGQVTANVQPEKLTLNDAVAADIQSGKPFYTLGLYGGNILIANAAKNLFLTNPVNGLPLLHPKNIIESAGTAYNGTNINQGINFIMVRTFIEKIPMLKPYIEINKAQLDELAQAITSALVRLQLHA</sequence>
<reference evidence="1" key="1">
    <citation type="journal article" date="2021" name="Proc. Natl. Acad. Sci. U.S.A.">
        <title>A Catalog of Tens of Thousands of Viruses from Human Metagenomes Reveals Hidden Associations with Chronic Diseases.</title>
        <authorList>
            <person name="Tisza M.J."/>
            <person name="Buck C.B."/>
        </authorList>
    </citation>
    <scope>NUCLEOTIDE SEQUENCE</scope>
    <source>
        <strain evidence="1">CtkfK18</strain>
    </source>
</reference>
<organism evidence="1">
    <name type="scientific">Myoviridae sp. ctkfK18</name>
    <dbReference type="NCBI Taxonomy" id="2825165"/>
    <lineage>
        <taxon>Viruses</taxon>
        <taxon>Duplodnaviria</taxon>
        <taxon>Heunggongvirae</taxon>
        <taxon>Uroviricota</taxon>
        <taxon>Caudoviricetes</taxon>
    </lineage>
</organism>
<proteinExistence type="predicted"/>
<protein>
    <submittedName>
        <fullName evidence="1">Uncharacterized protein</fullName>
    </submittedName>
</protein>